<keyword evidence="3" id="KW-1185">Reference proteome</keyword>
<dbReference type="InterPro" id="IPR044730">
    <property type="entry name" value="RNase_H-like_dom_plant"/>
</dbReference>
<dbReference type="InterPro" id="IPR012337">
    <property type="entry name" value="RNaseH-like_sf"/>
</dbReference>
<name>A0AAD8N6I4_9APIA</name>
<dbReference type="Gene3D" id="3.30.420.10">
    <property type="entry name" value="Ribonuclease H-like superfamily/Ribonuclease H"/>
    <property type="match status" value="1"/>
</dbReference>
<evidence type="ECO:0000259" key="1">
    <source>
        <dbReference type="Pfam" id="PF13456"/>
    </source>
</evidence>
<proteinExistence type="predicted"/>
<dbReference type="GO" id="GO:0004523">
    <property type="term" value="F:RNA-DNA hybrid ribonuclease activity"/>
    <property type="evidence" value="ECO:0007669"/>
    <property type="project" value="InterPro"/>
</dbReference>
<accession>A0AAD8N6I4</accession>
<dbReference type="PANTHER" id="PTHR47723:SF21">
    <property type="entry name" value="POLYNUCLEOTIDYL TRANSFERASE, RIBONUCLEASE H-LIKE SUPERFAMILY PROTEIN"/>
    <property type="match status" value="1"/>
</dbReference>
<dbReference type="SUPFAM" id="SSF53098">
    <property type="entry name" value="Ribonuclease H-like"/>
    <property type="match status" value="1"/>
</dbReference>
<dbReference type="AlphaFoldDB" id="A0AAD8N6I4"/>
<evidence type="ECO:0000313" key="2">
    <source>
        <dbReference type="EMBL" id="KAK1397636.1"/>
    </source>
</evidence>
<evidence type="ECO:0000313" key="3">
    <source>
        <dbReference type="Proteomes" id="UP001237642"/>
    </source>
</evidence>
<reference evidence="2" key="1">
    <citation type="submission" date="2023-02" db="EMBL/GenBank/DDBJ databases">
        <title>Genome of toxic invasive species Heracleum sosnowskyi carries increased number of genes despite the absence of recent whole-genome duplications.</title>
        <authorList>
            <person name="Schelkunov M."/>
            <person name="Shtratnikova V."/>
            <person name="Makarenko M."/>
            <person name="Klepikova A."/>
            <person name="Omelchenko D."/>
            <person name="Novikova G."/>
            <person name="Obukhova E."/>
            <person name="Bogdanov V."/>
            <person name="Penin A."/>
            <person name="Logacheva M."/>
        </authorList>
    </citation>
    <scope>NUCLEOTIDE SEQUENCE</scope>
    <source>
        <strain evidence="2">Hsosn_3</strain>
        <tissue evidence="2">Leaf</tissue>
    </source>
</reference>
<reference evidence="2" key="2">
    <citation type="submission" date="2023-05" db="EMBL/GenBank/DDBJ databases">
        <authorList>
            <person name="Schelkunov M.I."/>
        </authorList>
    </citation>
    <scope>NUCLEOTIDE SEQUENCE</scope>
    <source>
        <strain evidence="2">Hsosn_3</strain>
        <tissue evidence="2">Leaf</tissue>
    </source>
</reference>
<comment type="caution">
    <text evidence="2">The sequence shown here is derived from an EMBL/GenBank/DDBJ whole genome shotgun (WGS) entry which is preliminary data.</text>
</comment>
<dbReference type="InterPro" id="IPR053151">
    <property type="entry name" value="RNase_H-like"/>
</dbReference>
<dbReference type="EMBL" id="JAUIZM010000002">
    <property type="protein sequence ID" value="KAK1397636.1"/>
    <property type="molecule type" value="Genomic_DNA"/>
</dbReference>
<dbReference type="InterPro" id="IPR036397">
    <property type="entry name" value="RNaseH_sf"/>
</dbReference>
<sequence length="139" mass="15522">MSKNEARGFLLYMGGDYGEYTLRVFPGSRIQPSHSYSSWQPPPQNVIKFNTDAAMLGGGLIGFGVVGRDSTGQVVLVAVLRYKTNWESKMAEMAAARFGLIVHAERFGYRHIHLESDALEVVNYFNDVGGFVSDLHLRY</sequence>
<organism evidence="2 3">
    <name type="scientific">Heracleum sosnowskyi</name>
    <dbReference type="NCBI Taxonomy" id="360622"/>
    <lineage>
        <taxon>Eukaryota</taxon>
        <taxon>Viridiplantae</taxon>
        <taxon>Streptophyta</taxon>
        <taxon>Embryophyta</taxon>
        <taxon>Tracheophyta</taxon>
        <taxon>Spermatophyta</taxon>
        <taxon>Magnoliopsida</taxon>
        <taxon>eudicotyledons</taxon>
        <taxon>Gunneridae</taxon>
        <taxon>Pentapetalae</taxon>
        <taxon>asterids</taxon>
        <taxon>campanulids</taxon>
        <taxon>Apiales</taxon>
        <taxon>Apiaceae</taxon>
        <taxon>Apioideae</taxon>
        <taxon>apioid superclade</taxon>
        <taxon>Tordylieae</taxon>
        <taxon>Tordyliinae</taxon>
        <taxon>Heracleum</taxon>
    </lineage>
</organism>
<protein>
    <recommendedName>
        <fullName evidence="1">RNase H type-1 domain-containing protein</fullName>
    </recommendedName>
</protein>
<dbReference type="InterPro" id="IPR002156">
    <property type="entry name" value="RNaseH_domain"/>
</dbReference>
<feature type="domain" description="RNase H type-1" evidence="1">
    <location>
        <begin position="62"/>
        <end position="126"/>
    </location>
</feature>
<dbReference type="GO" id="GO:0003676">
    <property type="term" value="F:nucleic acid binding"/>
    <property type="evidence" value="ECO:0007669"/>
    <property type="project" value="InterPro"/>
</dbReference>
<dbReference type="Pfam" id="PF13456">
    <property type="entry name" value="RVT_3"/>
    <property type="match status" value="1"/>
</dbReference>
<gene>
    <name evidence="2" type="ORF">POM88_007499</name>
</gene>
<dbReference type="CDD" id="cd06222">
    <property type="entry name" value="RNase_H_like"/>
    <property type="match status" value="1"/>
</dbReference>
<dbReference type="PANTHER" id="PTHR47723">
    <property type="entry name" value="OS05G0353850 PROTEIN"/>
    <property type="match status" value="1"/>
</dbReference>
<dbReference type="Proteomes" id="UP001237642">
    <property type="component" value="Unassembled WGS sequence"/>
</dbReference>